<evidence type="ECO:0000256" key="1">
    <source>
        <dbReference type="ARBA" id="ARBA00023125"/>
    </source>
</evidence>
<dbReference type="InterPro" id="IPR050807">
    <property type="entry name" value="TransReg_Diox_bact_type"/>
</dbReference>
<evidence type="ECO:0000259" key="2">
    <source>
        <dbReference type="PROSITE" id="PS50943"/>
    </source>
</evidence>
<feature type="domain" description="HTH cro/C1-type" evidence="2">
    <location>
        <begin position="7"/>
        <end position="61"/>
    </location>
</feature>
<gene>
    <name evidence="3" type="ORF">H9703_05280</name>
</gene>
<name>A0A9D2P8P2_9FIRM</name>
<dbReference type="InterPro" id="IPR001387">
    <property type="entry name" value="Cro/C1-type_HTH"/>
</dbReference>
<dbReference type="SMART" id="SM00530">
    <property type="entry name" value="HTH_XRE"/>
    <property type="match status" value="1"/>
</dbReference>
<dbReference type="Gene3D" id="1.10.260.40">
    <property type="entry name" value="lambda repressor-like DNA-binding domains"/>
    <property type="match status" value="1"/>
</dbReference>
<dbReference type="Proteomes" id="UP000823906">
    <property type="component" value="Unassembled WGS sequence"/>
</dbReference>
<dbReference type="PANTHER" id="PTHR46797:SF1">
    <property type="entry name" value="METHYLPHOSPHONATE SYNTHASE"/>
    <property type="match status" value="1"/>
</dbReference>
<keyword evidence="1" id="KW-0238">DNA-binding</keyword>
<organism evidence="3 4">
    <name type="scientific">Candidatus Faecalibacterium faecigallinarum</name>
    <dbReference type="NCBI Taxonomy" id="2838577"/>
    <lineage>
        <taxon>Bacteria</taxon>
        <taxon>Bacillati</taxon>
        <taxon>Bacillota</taxon>
        <taxon>Clostridia</taxon>
        <taxon>Eubacteriales</taxon>
        <taxon>Oscillospiraceae</taxon>
        <taxon>Faecalibacterium</taxon>
    </lineage>
</organism>
<dbReference type="Pfam" id="PF01381">
    <property type="entry name" value="HTH_3"/>
    <property type="match status" value="1"/>
</dbReference>
<evidence type="ECO:0000313" key="4">
    <source>
        <dbReference type="Proteomes" id="UP000823906"/>
    </source>
</evidence>
<dbReference type="PROSITE" id="PS50943">
    <property type="entry name" value="HTH_CROC1"/>
    <property type="match status" value="1"/>
</dbReference>
<proteinExistence type="predicted"/>
<dbReference type="EMBL" id="DWWN01000035">
    <property type="protein sequence ID" value="HJC45532.1"/>
    <property type="molecule type" value="Genomic_DNA"/>
</dbReference>
<reference evidence="3" key="2">
    <citation type="submission" date="2021-04" db="EMBL/GenBank/DDBJ databases">
        <authorList>
            <person name="Gilroy R."/>
        </authorList>
    </citation>
    <scope>NUCLEOTIDE SEQUENCE</scope>
    <source>
        <strain evidence="3">ChiSjej5B23-2810</strain>
    </source>
</reference>
<accession>A0A9D2P8P2</accession>
<dbReference type="PANTHER" id="PTHR46797">
    <property type="entry name" value="HTH-TYPE TRANSCRIPTIONAL REGULATOR"/>
    <property type="match status" value="1"/>
</dbReference>
<reference evidence="3" key="1">
    <citation type="journal article" date="2021" name="PeerJ">
        <title>Extensive microbial diversity within the chicken gut microbiome revealed by metagenomics and culture.</title>
        <authorList>
            <person name="Gilroy R."/>
            <person name="Ravi A."/>
            <person name="Getino M."/>
            <person name="Pursley I."/>
            <person name="Horton D.L."/>
            <person name="Alikhan N.F."/>
            <person name="Baker D."/>
            <person name="Gharbi K."/>
            <person name="Hall N."/>
            <person name="Watson M."/>
            <person name="Adriaenssens E.M."/>
            <person name="Foster-Nyarko E."/>
            <person name="Jarju S."/>
            <person name="Secka A."/>
            <person name="Antonio M."/>
            <person name="Oren A."/>
            <person name="Chaudhuri R.R."/>
            <person name="La Ragione R."/>
            <person name="Hildebrand F."/>
            <person name="Pallen M.J."/>
        </authorList>
    </citation>
    <scope>NUCLEOTIDE SEQUENCE</scope>
    <source>
        <strain evidence="3">ChiSjej5B23-2810</strain>
    </source>
</reference>
<comment type="caution">
    <text evidence="3">The sequence shown here is derived from an EMBL/GenBank/DDBJ whole genome shotgun (WGS) entry which is preliminary data.</text>
</comment>
<dbReference type="SUPFAM" id="SSF47413">
    <property type="entry name" value="lambda repressor-like DNA-binding domains"/>
    <property type="match status" value="1"/>
</dbReference>
<dbReference type="InterPro" id="IPR010982">
    <property type="entry name" value="Lambda_DNA-bd_dom_sf"/>
</dbReference>
<dbReference type="GO" id="GO:0005829">
    <property type="term" value="C:cytosol"/>
    <property type="evidence" value="ECO:0007669"/>
    <property type="project" value="TreeGrafter"/>
</dbReference>
<protein>
    <submittedName>
        <fullName evidence="3">Helix-turn-helix domain-containing protein</fullName>
    </submittedName>
</protein>
<dbReference type="CDD" id="cd00093">
    <property type="entry name" value="HTH_XRE"/>
    <property type="match status" value="1"/>
</dbReference>
<dbReference type="GO" id="GO:0003677">
    <property type="term" value="F:DNA binding"/>
    <property type="evidence" value="ECO:0007669"/>
    <property type="project" value="UniProtKB-KW"/>
</dbReference>
<dbReference type="GO" id="GO:0003700">
    <property type="term" value="F:DNA-binding transcription factor activity"/>
    <property type="evidence" value="ECO:0007669"/>
    <property type="project" value="TreeGrafter"/>
</dbReference>
<dbReference type="AlphaFoldDB" id="A0A9D2P8P2"/>
<evidence type="ECO:0000313" key="3">
    <source>
        <dbReference type="EMBL" id="HJC45532.1"/>
    </source>
</evidence>
<sequence>MDVGNRIKQLREAKGWTTNRLANRCGISQSFLRAVELGEKGISVENLSLVCGELGLSMKAFFDVPGEADSAEDGLLRQIERLTPEQRKALAAFLDTMTNQSQN</sequence>